<dbReference type="Gene3D" id="3.40.1350.10">
    <property type="match status" value="1"/>
</dbReference>
<dbReference type="GO" id="GO:0003676">
    <property type="term" value="F:nucleic acid binding"/>
    <property type="evidence" value="ECO:0007669"/>
    <property type="project" value="InterPro"/>
</dbReference>
<proteinExistence type="predicted"/>
<gene>
    <name evidence="1" type="ORF">SAMN05421753_101523</name>
</gene>
<dbReference type="AlphaFoldDB" id="A0A1I3BMM8"/>
<reference evidence="2" key="1">
    <citation type="submission" date="2016-10" db="EMBL/GenBank/DDBJ databases">
        <authorList>
            <person name="Varghese N."/>
            <person name="Submissions S."/>
        </authorList>
    </citation>
    <scope>NUCLEOTIDE SEQUENCE [LARGE SCALE GENOMIC DNA]</scope>
    <source>
        <strain evidence="2">DSM 26348</strain>
    </source>
</reference>
<name>A0A1I3BMM8_9PLAN</name>
<evidence type="ECO:0008006" key="3">
    <source>
        <dbReference type="Google" id="ProtNLM"/>
    </source>
</evidence>
<dbReference type="RefSeq" id="WP_092047650.1">
    <property type="nucleotide sequence ID" value="NZ_FOQD01000001.1"/>
</dbReference>
<dbReference type="InterPro" id="IPR011335">
    <property type="entry name" value="Restrct_endonuc-II-like"/>
</dbReference>
<dbReference type="OrthoDB" id="278384at2"/>
<dbReference type="InterPro" id="IPR011856">
    <property type="entry name" value="tRNA_endonuc-like_dom_sf"/>
</dbReference>
<evidence type="ECO:0000313" key="1">
    <source>
        <dbReference type="EMBL" id="SFH63159.1"/>
    </source>
</evidence>
<organism evidence="1 2">
    <name type="scientific">Planctomicrobium piriforme</name>
    <dbReference type="NCBI Taxonomy" id="1576369"/>
    <lineage>
        <taxon>Bacteria</taxon>
        <taxon>Pseudomonadati</taxon>
        <taxon>Planctomycetota</taxon>
        <taxon>Planctomycetia</taxon>
        <taxon>Planctomycetales</taxon>
        <taxon>Planctomycetaceae</taxon>
        <taxon>Planctomicrobium</taxon>
    </lineage>
</organism>
<keyword evidence="2" id="KW-1185">Reference proteome</keyword>
<dbReference type="SUPFAM" id="SSF52980">
    <property type="entry name" value="Restriction endonuclease-like"/>
    <property type="match status" value="1"/>
</dbReference>
<sequence length="166" mass="18652">MKKSTRHSKITGDFAEALILYWLSKHGYECACVDHTGIDLIARDPASQKVMGISVKSRSRYDGTEKMSVNLPPDGFEKARRACDAFGCVPYYAIVVDGGEVIRGFLVSLIRLLEVAGGNQNGMRYWLMADRNMAAYQTDPLVQQFELHTAACSWRDKIEVRETARK</sequence>
<accession>A0A1I3BMM8</accession>
<dbReference type="Proteomes" id="UP000199518">
    <property type="component" value="Unassembled WGS sequence"/>
</dbReference>
<protein>
    <recommendedName>
        <fullName evidence="3">Holliday junction resolvase</fullName>
    </recommendedName>
</protein>
<dbReference type="EMBL" id="FOQD01000001">
    <property type="protein sequence ID" value="SFH63159.1"/>
    <property type="molecule type" value="Genomic_DNA"/>
</dbReference>
<evidence type="ECO:0000313" key="2">
    <source>
        <dbReference type="Proteomes" id="UP000199518"/>
    </source>
</evidence>